<dbReference type="Proteomes" id="UP000271241">
    <property type="component" value="Unassembled WGS sequence"/>
</dbReference>
<sequence>MLISKRLMCDPVGSAAKGTTLFQLAGQELQATDTFIYLGVPVSTAGINTDEWARRAKRRAKAAAANLRRLGLHRRGLKWQQGVFLYKVFVRPCMEYGLALIPPTKTLLAELDLIQISVLREVTRSYASTSHGVLLRLAGCTYMRHRGRELAAGWLARVDHAPAQHAIAWLQYGARCRSDWRSSIFGRLEHNAVIRWHREDVVRCRNEAHWLRSHPREAYMRRMLGGKGERWRQSWACRPPLGYVIMAFDWYCLP</sequence>
<accession>A0A4P9XM79</accession>
<dbReference type="STRING" id="78915.A0A4P9XM79"/>
<dbReference type="AlphaFoldDB" id="A0A4P9XM79"/>
<protein>
    <recommendedName>
        <fullName evidence="3">Reverse transcriptase domain-containing protein</fullName>
    </recommendedName>
</protein>
<evidence type="ECO:0008006" key="3">
    <source>
        <dbReference type="Google" id="ProtNLM"/>
    </source>
</evidence>
<reference evidence="2" key="1">
    <citation type="journal article" date="2018" name="Nat. Microbiol.">
        <title>Leveraging single-cell genomics to expand the fungal tree of life.</title>
        <authorList>
            <person name="Ahrendt S.R."/>
            <person name="Quandt C.A."/>
            <person name="Ciobanu D."/>
            <person name="Clum A."/>
            <person name="Salamov A."/>
            <person name="Andreopoulos B."/>
            <person name="Cheng J.F."/>
            <person name="Woyke T."/>
            <person name="Pelin A."/>
            <person name="Henrissat B."/>
            <person name="Reynolds N.K."/>
            <person name="Benny G.L."/>
            <person name="Smith M.E."/>
            <person name="James T.Y."/>
            <person name="Grigoriev I.V."/>
        </authorList>
    </citation>
    <scope>NUCLEOTIDE SEQUENCE [LARGE SCALE GENOMIC DNA]</scope>
    <source>
        <strain evidence="2">RSA 1356</strain>
    </source>
</reference>
<proteinExistence type="predicted"/>
<keyword evidence="2" id="KW-1185">Reference proteome</keyword>
<evidence type="ECO:0000313" key="2">
    <source>
        <dbReference type="Proteomes" id="UP000271241"/>
    </source>
</evidence>
<dbReference type="EMBL" id="KZ992785">
    <property type="protein sequence ID" value="RKP06975.1"/>
    <property type="molecule type" value="Genomic_DNA"/>
</dbReference>
<organism evidence="1 2">
    <name type="scientific">Thamnocephalis sphaerospora</name>
    <dbReference type="NCBI Taxonomy" id="78915"/>
    <lineage>
        <taxon>Eukaryota</taxon>
        <taxon>Fungi</taxon>
        <taxon>Fungi incertae sedis</taxon>
        <taxon>Zoopagomycota</taxon>
        <taxon>Zoopagomycotina</taxon>
        <taxon>Zoopagomycetes</taxon>
        <taxon>Zoopagales</taxon>
        <taxon>Sigmoideomycetaceae</taxon>
        <taxon>Thamnocephalis</taxon>
    </lineage>
</organism>
<evidence type="ECO:0000313" key="1">
    <source>
        <dbReference type="EMBL" id="RKP06975.1"/>
    </source>
</evidence>
<dbReference type="OrthoDB" id="2284923at2759"/>
<gene>
    <name evidence="1" type="ORF">THASP1DRAFT_24790</name>
</gene>
<name>A0A4P9XM79_9FUNG</name>